<protein>
    <submittedName>
        <fullName evidence="1">Uncharacterized protein</fullName>
    </submittedName>
</protein>
<keyword evidence="2" id="KW-1185">Reference proteome</keyword>
<sequence>MTSLLTPRLNERWLLKVTIWSARADDTRWNEQRAALRTVSSYDSATQTWSTQIGALDLTTLAKLQTLLDAARTFGTDIRLEPAPVPAWWTGPSFTSDADVAALLATKADEGRPLGQLPMV</sequence>
<comment type="caution">
    <text evidence="1">The sequence shown here is derived from an EMBL/GenBank/DDBJ whole genome shotgun (WGS) entry which is preliminary data.</text>
</comment>
<evidence type="ECO:0000313" key="1">
    <source>
        <dbReference type="EMBL" id="MFD0280100.1"/>
    </source>
</evidence>
<dbReference type="EMBL" id="JBHTEC010000001">
    <property type="protein sequence ID" value="MFD0280100.1"/>
    <property type="molecule type" value="Genomic_DNA"/>
</dbReference>
<evidence type="ECO:0000313" key="2">
    <source>
        <dbReference type="Proteomes" id="UP001596957"/>
    </source>
</evidence>
<name>A0ABW2V905_9ACTN</name>
<reference evidence="2" key="1">
    <citation type="journal article" date="2019" name="Int. J. Syst. Evol. Microbiol.">
        <title>The Global Catalogue of Microorganisms (GCM) 10K type strain sequencing project: providing services to taxonomists for standard genome sequencing and annotation.</title>
        <authorList>
            <consortium name="The Broad Institute Genomics Platform"/>
            <consortium name="The Broad Institute Genome Sequencing Center for Infectious Disease"/>
            <person name="Wu L."/>
            <person name="Ma J."/>
        </authorList>
    </citation>
    <scope>NUCLEOTIDE SEQUENCE [LARGE SCALE GENOMIC DNA]</scope>
    <source>
        <strain evidence="2">CGMCC 4.7198</strain>
    </source>
</reference>
<organism evidence="1 2">
    <name type="scientific">Streptomyces lutosisoli</name>
    <dbReference type="NCBI Taxonomy" id="2665721"/>
    <lineage>
        <taxon>Bacteria</taxon>
        <taxon>Bacillati</taxon>
        <taxon>Actinomycetota</taxon>
        <taxon>Actinomycetes</taxon>
        <taxon>Kitasatosporales</taxon>
        <taxon>Streptomycetaceae</taxon>
        <taxon>Streptomyces</taxon>
    </lineage>
</organism>
<dbReference type="RefSeq" id="WP_381261686.1">
    <property type="nucleotide sequence ID" value="NZ_JBHTBI010000054.1"/>
</dbReference>
<accession>A0ABW2V905</accession>
<proteinExistence type="predicted"/>
<dbReference type="Proteomes" id="UP001596957">
    <property type="component" value="Unassembled WGS sequence"/>
</dbReference>
<gene>
    <name evidence="1" type="ORF">ACFQZP_00155</name>
</gene>